<organism evidence="2 3">
    <name type="scientific">Panicum virgatum</name>
    <name type="common">Blackwell switchgrass</name>
    <dbReference type="NCBI Taxonomy" id="38727"/>
    <lineage>
        <taxon>Eukaryota</taxon>
        <taxon>Viridiplantae</taxon>
        <taxon>Streptophyta</taxon>
        <taxon>Embryophyta</taxon>
        <taxon>Tracheophyta</taxon>
        <taxon>Spermatophyta</taxon>
        <taxon>Magnoliopsida</taxon>
        <taxon>Liliopsida</taxon>
        <taxon>Poales</taxon>
        <taxon>Poaceae</taxon>
        <taxon>PACMAD clade</taxon>
        <taxon>Panicoideae</taxon>
        <taxon>Panicodae</taxon>
        <taxon>Paniceae</taxon>
        <taxon>Panicinae</taxon>
        <taxon>Panicum</taxon>
        <taxon>Panicum sect. Hiantes</taxon>
    </lineage>
</organism>
<evidence type="ECO:0000313" key="2">
    <source>
        <dbReference type="EMBL" id="KAG2603417.1"/>
    </source>
</evidence>
<comment type="caution">
    <text evidence="2">The sequence shown here is derived from an EMBL/GenBank/DDBJ whole genome shotgun (WGS) entry which is preliminary data.</text>
</comment>
<dbReference type="EMBL" id="CM029045">
    <property type="protein sequence ID" value="KAG2603417.1"/>
    <property type="molecule type" value="Genomic_DNA"/>
</dbReference>
<feature type="compositionally biased region" description="Low complexity" evidence="1">
    <location>
        <begin position="178"/>
        <end position="191"/>
    </location>
</feature>
<dbReference type="Proteomes" id="UP000823388">
    <property type="component" value="Chromosome 5K"/>
</dbReference>
<dbReference type="AlphaFoldDB" id="A0A8T0SZ95"/>
<protein>
    <submittedName>
        <fullName evidence="2">Uncharacterized protein</fullName>
    </submittedName>
</protein>
<evidence type="ECO:0000313" key="3">
    <source>
        <dbReference type="Proteomes" id="UP000823388"/>
    </source>
</evidence>
<feature type="region of interest" description="Disordered" evidence="1">
    <location>
        <begin position="116"/>
        <end position="220"/>
    </location>
</feature>
<proteinExistence type="predicted"/>
<gene>
    <name evidence="2" type="ORF">PVAP13_5KG770450</name>
</gene>
<sequence length="233" mass="24912">MWREKPTAPVGAFRAAPAAHRRRVRPRRCSPRCRCGAARRPAAAPFGCRSRRPPRSLPSEAVGCHSRRPPCRAAAPTRCRRGAARTLPPRATAGPSSRTAAGLLLARDAVAAPPALGLRARPPAPAPARPPGSCSREMPARRRPHAASARGRGPPLPQVRRAAAPTGRSSREMPAQHGPPAASARDAGAARPTRRLRAPGSGVAARWRGRRGGRQGEEERRFLCIILQKKNPQ</sequence>
<evidence type="ECO:0000256" key="1">
    <source>
        <dbReference type="SAM" id="MobiDB-lite"/>
    </source>
</evidence>
<accession>A0A8T0SZ95</accession>
<keyword evidence="3" id="KW-1185">Reference proteome</keyword>
<name>A0A8T0SZ95_PANVG</name>
<feature type="region of interest" description="Disordered" evidence="1">
    <location>
        <begin position="44"/>
        <end position="97"/>
    </location>
</feature>
<reference evidence="2" key="1">
    <citation type="submission" date="2020-05" db="EMBL/GenBank/DDBJ databases">
        <title>WGS assembly of Panicum virgatum.</title>
        <authorList>
            <person name="Lovell J.T."/>
            <person name="Jenkins J."/>
            <person name="Shu S."/>
            <person name="Juenger T.E."/>
            <person name="Schmutz J."/>
        </authorList>
    </citation>
    <scope>NUCLEOTIDE SEQUENCE</scope>
    <source>
        <strain evidence="2">AP13</strain>
    </source>
</reference>